<keyword evidence="4" id="KW-1185">Reference proteome</keyword>
<dbReference type="InterPro" id="IPR001810">
    <property type="entry name" value="F-box_dom"/>
</dbReference>
<evidence type="ECO:0000313" key="4">
    <source>
        <dbReference type="Proteomes" id="UP001432027"/>
    </source>
</evidence>
<dbReference type="InterPro" id="IPR036047">
    <property type="entry name" value="F-box-like_dom_sf"/>
</dbReference>
<protein>
    <recommendedName>
        <fullName evidence="2">F-box domain-containing protein</fullName>
    </recommendedName>
</protein>
<dbReference type="CDD" id="cd09917">
    <property type="entry name" value="F-box_SF"/>
    <property type="match status" value="1"/>
</dbReference>
<feature type="region of interest" description="Disordered" evidence="1">
    <location>
        <begin position="1"/>
        <end position="26"/>
    </location>
</feature>
<dbReference type="Pfam" id="PF00646">
    <property type="entry name" value="F-box"/>
    <property type="match status" value="1"/>
</dbReference>
<accession>A0AAV5SMG0</accession>
<reference evidence="3" key="1">
    <citation type="submission" date="2023-10" db="EMBL/GenBank/DDBJ databases">
        <title>Genome assembly of Pristionchus species.</title>
        <authorList>
            <person name="Yoshida K."/>
            <person name="Sommer R.J."/>
        </authorList>
    </citation>
    <scope>NUCLEOTIDE SEQUENCE</scope>
    <source>
        <strain evidence="3">RS0144</strain>
    </source>
</reference>
<evidence type="ECO:0000259" key="2">
    <source>
        <dbReference type="Pfam" id="PF00646"/>
    </source>
</evidence>
<evidence type="ECO:0000313" key="3">
    <source>
        <dbReference type="EMBL" id="GMS81324.1"/>
    </source>
</evidence>
<evidence type="ECO:0000256" key="1">
    <source>
        <dbReference type="SAM" id="MobiDB-lite"/>
    </source>
</evidence>
<feature type="domain" description="F-box" evidence="2">
    <location>
        <begin position="35"/>
        <end position="59"/>
    </location>
</feature>
<dbReference type="AlphaFoldDB" id="A0AAV5SMG0"/>
<gene>
    <name evidence="3" type="ORF">PENTCL1PPCAC_3499</name>
</gene>
<name>A0AAV5SMG0_9BILA</name>
<comment type="caution">
    <text evidence="3">The sequence shown here is derived from an EMBL/GenBank/DDBJ whole genome shotgun (WGS) entry which is preliminary data.</text>
</comment>
<organism evidence="3 4">
    <name type="scientific">Pristionchus entomophagus</name>
    <dbReference type="NCBI Taxonomy" id="358040"/>
    <lineage>
        <taxon>Eukaryota</taxon>
        <taxon>Metazoa</taxon>
        <taxon>Ecdysozoa</taxon>
        <taxon>Nematoda</taxon>
        <taxon>Chromadorea</taxon>
        <taxon>Rhabditida</taxon>
        <taxon>Rhabditina</taxon>
        <taxon>Diplogasteromorpha</taxon>
        <taxon>Diplogasteroidea</taxon>
        <taxon>Neodiplogasteridae</taxon>
        <taxon>Pristionchus</taxon>
    </lineage>
</organism>
<proteinExistence type="predicted"/>
<sequence length="150" mass="17264">LPSIQMSLSKIAPPMGKKRRIESESGDNMSNRFPFLALPNELKSHVFSFLSLKDRLRARVNKILYSLEAESTYFVEELCINEVSFFPVLISNSQLKEKISFLDENKSYSSDFFKKISQNTTIRSLEIILSGSGEFHREICSIIKDFNLEE</sequence>
<dbReference type="EMBL" id="BTSX01000001">
    <property type="protein sequence ID" value="GMS81324.1"/>
    <property type="molecule type" value="Genomic_DNA"/>
</dbReference>
<dbReference type="SUPFAM" id="SSF81383">
    <property type="entry name" value="F-box domain"/>
    <property type="match status" value="1"/>
</dbReference>
<dbReference type="Proteomes" id="UP001432027">
    <property type="component" value="Unassembled WGS sequence"/>
</dbReference>
<feature type="non-terminal residue" evidence="3">
    <location>
        <position position="1"/>
    </location>
</feature>
<feature type="non-terminal residue" evidence="3">
    <location>
        <position position="150"/>
    </location>
</feature>